<dbReference type="Pfam" id="PF00201">
    <property type="entry name" value="UDPGT"/>
    <property type="match status" value="1"/>
</dbReference>
<dbReference type="InParanoid" id="A0A6I8UMK2"/>
<dbReference type="FunFam" id="3.40.50.2000:FF:000021">
    <property type="entry name" value="UDP-glucuronosyltransferase"/>
    <property type="match status" value="1"/>
</dbReference>
<evidence type="ECO:0000256" key="4">
    <source>
        <dbReference type="SAM" id="Phobius"/>
    </source>
</evidence>
<dbReference type="SUPFAM" id="SSF53756">
    <property type="entry name" value="UDP-Glycosyltransferase/glycogen phosphorylase"/>
    <property type="match status" value="1"/>
</dbReference>
<evidence type="ECO:0000256" key="2">
    <source>
        <dbReference type="ARBA" id="ARBA00022676"/>
    </source>
</evidence>
<accession>A0A6I8UMK2</accession>
<dbReference type="Proteomes" id="UP000001819">
    <property type="component" value="Chromosome 2"/>
</dbReference>
<proteinExistence type="inferred from homology"/>
<feature type="transmembrane region" description="Helical" evidence="4">
    <location>
        <begin position="483"/>
        <end position="505"/>
    </location>
</feature>
<dbReference type="FunCoup" id="A0A6I8UMK2">
    <property type="interactions" value="40"/>
</dbReference>
<comment type="similarity">
    <text evidence="1">Belongs to the UDP-glycosyltransferase family.</text>
</comment>
<dbReference type="InterPro" id="IPR002213">
    <property type="entry name" value="UDP_glucos_trans"/>
</dbReference>
<keyword evidence="3" id="KW-0808">Transferase</keyword>
<evidence type="ECO:0000313" key="7">
    <source>
        <dbReference type="RefSeq" id="XP_001357811.3"/>
    </source>
</evidence>
<sequence>MRIGCAWLVLSLLLFLELALAANILAIFPYRFPSPFQLINPLMRALSQRGHKVTMVTPVNFPPDIEGVRHIRVPLLDLQTTEVIESDQMKEYFSSKWSESFLTSRALYNISYAILSDSGVQQLLRNRSEQFDIITLETVHMDALFGLAGFYNAPILGMSTLSINWAVDYLAGNPSPSVYEPISPAGYSWERSPLSRWYNWFYITEEQLIELLIYRPGQLQLLKQFFGYPPEKLNELRARFSVILMNNHFSMGRVRANVPNIIEVAGLHLSEPPEPCDEQLQRFLDEAEHGVIYFSMGNEIMVRFLPESMQHTLLQSFSQLKQRIVWKREVEASDNRSDNIYIIHQSPQRQVLAHPNVKLFITNGGLLSTIEAVHSGVPMLGLPVFFDQFGNMKRMHFVGVAETLDINTLTVEALSTTIRALLEEPRYARKAKELSQCFKDRPMNPLETAVWWTEYALRHKDVSHMRMNIEEVPFMRYYSLDNLLMLSLRFGLIAVFVIFLGVRLVKINQARQRLVHL</sequence>
<name>A0A6I8UMK2_DROPS</name>
<evidence type="ECO:0000256" key="3">
    <source>
        <dbReference type="ARBA" id="ARBA00022679"/>
    </source>
</evidence>
<evidence type="ECO:0000256" key="1">
    <source>
        <dbReference type="ARBA" id="ARBA00009995"/>
    </source>
</evidence>
<dbReference type="GO" id="GO:0008194">
    <property type="term" value="F:UDP-glycosyltransferase activity"/>
    <property type="evidence" value="ECO:0007669"/>
    <property type="project" value="InterPro"/>
</dbReference>
<keyword evidence="4" id="KW-0472">Membrane</keyword>
<organism evidence="6 7">
    <name type="scientific">Drosophila pseudoobscura pseudoobscura</name>
    <name type="common">Fruit fly</name>
    <dbReference type="NCBI Taxonomy" id="46245"/>
    <lineage>
        <taxon>Eukaryota</taxon>
        <taxon>Metazoa</taxon>
        <taxon>Ecdysozoa</taxon>
        <taxon>Arthropoda</taxon>
        <taxon>Hexapoda</taxon>
        <taxon>Insecta</taxon>
        <taxon>Pterygota</taxon>
        <taxon>Neoptera</taxon>
        <taxon>Endopterygota</taxon>
        <taxon>Diptera</taxon>
        <taxon>Brachycera</taxon>
        <taxon>Muscomorpha</taxon>
        <taxon>Ephydroidea</taxon>
        <taxon>Drosophilidae</taxon>
        <taxon>Drosophila</taxon>
        <taxon>Sophophora</taxon>
    </lineage>
</organism>
<protein>
    <submittedName>
        <fullName evidence="7">2-hydroxyacylsphingosine 1-beta-galactosyltransferase-like</fullName>
    </submittedName>
</protein>
<reference evidence="6" key="1">
    <citation type="submission" date="2024-06" db="UniProtKB">
        <authorList>
            <consortium name="RefSeq"/>
        </authorList>
    </citation>
    <scope>NUCLEOTIDE SEQUENCE [LARGE SCALE GENOMIC DNA]</scope>
    <source>
        <strain evidence="6">MV2-25</strain>
    </source>
</reference>
<dbReference type="PANTHER" id="PTHR48043">
    <property type="entry name" value="EG:EG0003.4 PROTEIN-RELATED"/>
    <property type="match status" value="1"/>
</dbReference>
<dbReference type="RefSeq" id="XP_001357811.3">
    <property type="nucleotide sequence ID" value="XM_001357774.4"/>
</dbReference>
<reference evidence="7" key="2">
    <citation type="submission" date="2025-08" db="UniProtKB">
        <authorList>
            <consortium name="RefSeq"/>
        </authorList>
    </citation>
    <scope>IDENTIFICATION</scope>
    <source>
        <strain evidence="7">MV-25-SWS-2005</strain>
        <tissue evidence="7">Whole body</tissue>
    </source>
</reference>
<dbReference type="AlphaFoldDB" id="A0A6I8UMK2"/>
<dbReference type="KEGG" id="dpo:4800551"/>
<keyword evidence="4" id="KW-1133">Transmembrane helix</keyword>
<evidence type="ECO:0000313" key="6">
    <source>
        <dbReference type="Proteomes" id="UP000001819"/>
    </source>
</evidence>
<dbReference type="PANTHER" id="PTHR48043:SF145">
    <property type="entry name" value="FI06409P-RELATED"/>
    <property type="match status" value="1"/>
</dbReference>
<gene>
    <name evidence="7" type="primary">LOC4800551</name>
</gene>
<keyword evidence="5" id="KW-0732">Signal</keyword>
<dbReference type="InterPro" id="IPR050271">
    <property type="entry name" value="UDP-glycosyltransferase"/>
</dbReference>
<feature type="signal peptide" evidence="5">
    <location>
        <begin position="1"/>
        <end position="21"/>
    </location>
</feature>
<feature type="chain" id="PRO_5026354448" evidence="5">
    <location>
        <begin position="22"/>
        <end position="517"/>
    </location>
</feature>
<dbReference type="Gene3D" id="3.40.50.2000">
    <property type="entry name" value="Glycogen Phosphorylase B"/>
    <property type="match status" value="1"/>
</dbReference>
<evidence type="ECO:0000256" key="5">
    <source>
        <dbReference type="SAM" id="SignalP"/>
    </source>
</evidence>
<keyword evidence="6" id="KW-1185">Reference proteome</keyword>
<dbReference type="CDD" id="cd03784">
    <property type="entry name" value="GT1_Gtf-like"/>
    <property type="match status" value="1"/>
</dbReference>
<keyword evidence="4" id="KW-0812">Transmembrane</keyword>
<keyword evidence="2" id="KW-0328">Glycosyltransferase</keyword>